<dbReference type="Gene3D" id="3.90.1150.200">
    <property type="match status" value="1"/>
</dbReference>
<reference evidence="2 3" key="1">
    <citation type="submission" date="2019-06" db="EMBL/GenBank/DDBJ databases">
        <title>Lysobacter alkalisoli sp. nov. isolated from saline-alkali soil.</title>
        <authorList>
            <person name="Sun J.-Q."/>
            <person name="Xu L."/>
        </authorList>
    </citation>
    <scope>NUCLEOTIDE SEQUENCE [LARGE SCALE GENOMIC DNA]</scope>
    <source>
        <strain evidence="2 3">SJ-36</strain>
    </source>
</reference>
<dbReference type="OrthoDB" id="9813231at2"/>
<feature type="domain" description="YdhG-like" evidence="1">
    <location>
        <begin position="20"/>
        <end position="131"/>
    </location>
</feature>
<sequence>MATSKAATVDEYLAELPPERRAIVVTVRDAVNAAMPTGYEEGMAYGMIGWHIPLSRYPATYNKQPLSYASLAAQKNHYTLYLMAAYADSAQERRLREAYAEAGLKFDMGKCCLRFKSLDGLLLEPVAEVIASMPVDDYIAVYEAARGSGGK</sequence>
<protein>
    <submittedName>
        <fullName evidence="2">DUF1801 domain-containing protein</fullName>
    </submittedName>
</protein>
<dbReference type="AlphaFoldDB" id="A0A514BNQ1"/>
<organism evidence="2 3">
    <name type="scientific">Marilutibacter alkalisoli</name>
    <dbReference type="NCBI Taxonomy" id="2591633"/>
    <lineage>
        <taxon>Bacteria</taxon>
        <taxon>Pseudomonadati</taxon>
        <taxon>Pseudomonadota</taxon>
        <taxon>Gammaproteobacteria</taxon>
        <taxon>Lysobacterales</taxon>
        <taxon>Lysobacteraceae</taxon>
        <taxon>Marilutibacter</taxon>
    </lineage>
</organism>
<evidence type="ECO:0000259" key="1">
    <source>
        <dbReference type="Pfam" id="PF08818"/>
    </source>
</evidence>
<dbReference type="RefSeq" id="WP_141622344.1">
    <property type="nucleotide sequence ID" value="NZ_CP041242.1"/>
</dbReference>
<dbReference type="KEGG" id="lyj:FKV23_01960"/>
<evidence type="ECO:0000313" key="3">
    <source>
        <dbReference type="Proteomes" id="UP000317199"/>
    </source>
</evidence>
<keyword evidence="3" id="KW-1185">Reference proteome</keyword>
<dbReference type="SUPFAM" id="SSF159888">
    <property type="entry name" value="YdhG-like"/>
    <property type="match status" value="1"/>
</dbReference>
<proteinExistence type="predicted"/>
<evidence type="ECO:0000313" key="2">
    <source>
        <dbReference type="EMBL" id="QDH69002.1"/>
    </source>
</evidence>
<dbReference type="EMBL" id="CP041242">
    <property type="protein sequence ID" value="QDH69002.1"/>
    <property type="molecule type" value="Genomic_DNA"/>
</dbReference>
<dbReference type="InterPro" id="IPR014922">
    <property type="entry name" value="YdhG-like"/>
</dbReference>
<name>A0A514BNQ1_9GAMM</name>
<accession>A0A514BNQ1</accession>
<dbReference type="Pfam" id="PF08818">
    <property type="entry name" value="DUF1801"/>
    <property type="match status" value="1"/>
</dbReference>
<gene>
    <name evidence="2" type="ORF">FKV23_01960</name>
</gene>
<dbReference type="Proteomes" id="UP000317199">
    <property type="component" value="Chromosome"/>
</dbReference>